<proteinExistence type="predicted"/>
<sequence>MNEIIRRRCPLCGKSVDGIFGPEGVSCSKRSAAKGIKGMSKKVLVTGGAGFIGSHLVD</sequence>
<reference evidence="1" key="1">
    <citation type="journal article" date="2014" name="Front. Microbiol.">
        <title>High frequency of phylogenetically diverse reductive dehalogenase-homologous genes in deep subseafloor sedimentary metagenomes.</title>
        <authorList>
            <person name="Kawai M."/>
            <person name="Futagami T."/>
            <person name="Toyoda A."/>
            <person name="Takaki Y."/>
            <person name="Nishi S."/>
            <person name="Hori S."/>
            <person name="Arai W."/>
            <person name="Tsubouchi T."/>
            <person name="Morono Y."/>
            <person name="Uchiyama I."/>
            <person name="Ito T."/>
            <person name="Fujiyama A."/>
            <person name="Inagaki F."/>
            <person name="Takami H."/>
        </authorList>
    </citation>
    <scope>NUCLEOTIDE SEQUENCE</scope>
    <source>
        <strain evidence="1">Expedition CK06-06</strain>
    </source>
</reference>
<protein>
    <submittedName>
        <fullName evidence="1">Uncharacterized protein</fullName>
    </submittedName>
</protein>
<dbReference type="SUPFAM" id="SSF51735">
    <property type="entry name" value="NAD(P)-binding Rossmann-fold domains"/>
    <property type="match status" value="1"/>
</dbReference>
<feature type="non-terminal residue" evidence="1">
    <location>
        <position position="58"/>
    </location>
</feature>
<dbReference type="AlphaFoldDB" id="X1KMP9"/>
<accession>X1KMP9</accession>
<evidence type="ECO:0000313" key="1">
    <source>
        <dbReference type="EMBL" id="GAH83328.1"/>
    </source>
</evidence>
<organism evidence="1">
    <name type="scientific">marine sediment metagenome</name>
    <dbReference type="NCBI Taxonomy" id="412755"/>
    <lineage>
        <taxon>unclassified sequences</taxon>
        <taxon>metagenomes</taxon>
        <taxon>ecological metagenomes</taxon>
    </lineage>
</organism>
<comment type="caution">
    <text evidence="1">The sequence shown here is derived from an EMBL/GenBank/DDBJ whole genome shotgun (WGS) entry which is preliminary data.</text>
</comment>
<dbReference type="Gene3D" id="3.40.50.720">
    <property type="entry name" value="NAD(P)-binding Rossmann-like Domain"/>
    <property type="match status" value="1"/>
</dbReference>
<dbReference type="EMBL" id="BARU01043623">
    <property type="protein sequence ID" value="GAH83328.1"/>
    <property type="molecule type" value="Genomic_DNA"/>
</dbReference>
<name>X1KMP9_9ZZZZ</name>
<gene>
    <name evidence="1" type="ORF">S03H2_66756</name>
</gene>
<dbReference type="InterPro" id="IPR036291">
    <property type="entry name" value="NAD(P)-bd_dom_sf"/>
</dbReference>